<feature type="compositionally biased region" description="Polar residues" evidence="1">
    <location>
        <begin position="19"/>
        <end position="30"/>
    </location>
</feature>
<feature type="non-terminal residue" evidence="2">
    <location>
        <position position="192"/>
    </location>
</feature>
<proteinExistence type="predicted"/>
<dbReference type="EMBL" id="GALX01008142">
    <property type="protein sequence ID" value="JAB60324.1"/>
    <property type="molecule type" value="Transcribed_RNA"/>
</dbReference>
<dbReference type="OrthoDB" id="6778137at2759"/>
<protein>
    <submittedName>
        <fullName evidence="2">Uncharacterized protein</fullName>
    </submittedName>
</protein>
<evidence type="ECO:0000313" key="2">
    <source>
        <dbReference type="EMBL" id="JAB60324.1"/>
    </source>
</evidence>
<feature type="non-terminal residue" evidence="2">
    <location>
        <position position="1"/>
    </location>
</feature>
<evidence type="ECO:0000256" key="1">
    <source>
        <dbReference type="SAM" id="MobiDB-lite"/>
    </source>
</evidence>
<sequence length="192" mass="22377">IRALIQTNNVNNNENVSVHSGQSLASSNESPKVKLPPVKLPTFDGKPENWLEFKELFSEMVNEDKGLSDVQKFYYLKTSLAESVQKRLRSKEISSKNYAEVWKCLEERYENKSMSIYDHIHAIFQLPILQKESHEELQNLIDDAMTHLRALNMLGEQTKTWDRMIIYILANKLDSVTRRAWEGYKFKGELPE</sequence>
<dbReference type="PANTHER" id="PTHR22954">
    <property type="entry name" value="RETROVIRAL PROTEASE-RELATED"/>
    <property type="match status" value="1"/>
</dbReference>
<feature type="region of interest" description="Disordered" evidence="1">
    <location>
        <begin position="13"/>
        <end position="38"/>
    </location>
</feature>
<dbReference type="Pfam" id="PF03564">
    <property type="entry name" value="DUF1759"/>
    <property type="match status" value="1"/>
</dbReference>
<name>V5G8I5_ANOGL</name>
<dbReference type="PANTHER" id="PTHR22954:SF3">
    <property type="entry name" value="PROTEIN CBG08539"/>
    <property type="match status" value="1"/>
</dbReference>
<accession>V5G8I5</accession>
<dbReference type="AlphaFoldDB" id="V5G8I5"/>
<dbReference type="InterPro" id="IPR005312">
    <property type="entry name" value="DUF1759"/>
</dbReference>
<organism evidence="2">
    <name type="scientific">Anoplophora glabripennis</name>
    <name type="common">Asian longhorn beetle</name>
    <name type="synonym">Anoplophora nobilis</name>
    <dbReference type="NCBI Taxonomy" id="217634"/>
    <lineage>
        <taxon>Eukaryota</taxon>
        <taxon>Metazoa</taxon>
        <taxon>Ecdysozoa</taxon>
        <taxon>Arthropoda</taxon>
        <taxon>Hexapoda</taxon>
        <taxon>Insecta</taxon>
        <taxon>Pterygota</taxon>
        <taxon>Neoptera</taxon>
        <taxon>Endopterygota</taxon>
        <taxon>Coleoptera</taxon>
        <taxon>Polyphaga</taxon>
        <taxon>Cucujiformia</taxon>
        <taxon>Chrysomeloidea</taxon>
        <taxon>Cerambycidae</taxon>
        <taxon>Lamiinae</taxon>
        <taxon>Lamiini</taxon>
        <taxon>Anoplophora</taxon>
    </lineage>
</organism>
<reference evidence="2" key="1">
    <citation type="submission" date="2013-07" db="EMBL/GenBank/DDBJ databases">
        <title>Midgut Transcriptome Profiling of Anoplphora glabripennis, a Lignocellulose Degrading, Wood-Boring Cerambycid.</title>
        <authorList>
            <person name="Scully E.D."/>
            <person name="Hoover K."/>
            <person name="Carlson J.E."/>
            <person name="Tien M."/>
            <person name="Geib S.M."/>
        </authorList>
    </citation>
    <scope>NUCLEOTIDE SEQUENCE</scope>
</reference>